<dbReference type="Gramene" id="TraesARI7D03G04405210.1">
    <property type="protein sequence ID" value="TraesARI7D03G04405210.1"/>
    <property type="gene ID" value="TraesARI7D03G04405210"/>
</dbReference>
<dbReference type="SMR" id="A0A3B6TN07"/>
<gene>
    <name evidence="5" type="primary">LOC123169888</name>
</gene>
<dbReference type="Gramene" id="TraesRN7D0100399800.1">
    <property type="protein sequence ID" value="TraesRN7D0100399800.1"/>
    <property type="gene ID" value="TraesRN7D0100399800"/>
</dbReference>
<dbReference type="Pfam" id="PF14938">
    <property type="entry name" value="SNAP"/>
    <property type="match status" value="1"/>
</dbReference>
<dbReference type="GO" id="GO:0005483">
    <property type="term" value="F:soluble NSF attachment protein activity"/>
    <property type="evidence" value="ECO:0000318"/>
    <property type="project" value="GO_Central"/>
</dbReference>
<dbReference type="GO" id="GO:0031201">
    <property type="term" value="C:SNARE complex"/>
    <property type="evidence" value="ECO:0000318"/>
    <property type="project" value="GO_Central"/>
</dbReference>
<dbReference type="OrthoDB" id="682045at2759"/>
<dbReference type="Gramene" id="TraesWEE_scaffold_110370_01G000200.1">
    <property type="protein sequence ID" value="TraesWEE_scaffold_110370_01G000200.1"/>
    <property type="gene ID" value="TraesWEE_scaffold_110370_01G000200"/>
</dbReference>
<evidence type="ECO:0000256" key="4">
    <source>
        <dbReference type="SAM" id="MobiDB-lite"/>
    </source>
</evidence>
<dbReference type="GO" id="GO:0019905">
    <property type="term" value="F:syntaxin binding"/>
    <property type="evidence" value="ECO:0000318"/>
    <property type="project" value="GO_Central"/>
</dbReference>
<evidence type="ECO:0000313" key="6">
    <source>
        <dbReference type="Proteomes" id="UP000019116"/>
    </source>
</evidence>
<feature type="compositionally biased region" description="Basic and acidic residues" evidence="4">
    <location>
        <begin position="49"/>
        <end position="63"/>
    </location>
</feature>
<dbReference type="EnsemblPlants" id="TraesCS7D02G170100.1">
    <property type="protein sequence ID" value="TraesCS7D02G170100.1"/>
    <property type="gene ID" value="TraesCS7D02G170100"/>
</dbReference>
<dbReference type="STRING" id="4565.A0A3B6TN07"/>
<dbReference type="Proteomes" id="UP000019116">
    <property type="component" value="Chromosome 7D"/>
</dbReference>
<dbReference type="Gramene" id="TraesCS7D03G0385800.1">
    <property type="protein sequence ID" value="TraesCS7D03G0385800.1.CDS"/>
    <property type="gene ID" value="TraesCS7D03G0385800"/>
</dbReference>
<dbReference type="Gramene" id="TraesROB_scaffold_070969_01G000100.1">
    <property type="protein sequence ID" value="TraesROB_scaffold_070969_01G000100.1"/>
    <property type="gene ID" value="TraesROB_scaffold_070969_01G000100"/>
</dbReference>
<keyword evidence="6" id="KW-1185">Reference proteome</keyword>
<dbReference type="Gramene" id="TraesJAG7D03G04313010.1">
    <property type="protein sequence ID" value="TraesJAG7D03G04313010.1"/>
    <property type="gene ID" value="TraesJAG7D03G04313010"/>
</dbReference>
<dbReference type="PANTHER" id="PTHR13768">
    <property type="entry name" value="SOLUBLE NSF ATTACHMENT PROTEIN SNAP"/>
    <property type="match status" value="1"/>
</dbReference>
<comment type="similarity">
    <text evidence="1">Belongs to the SNAP family.</text>
</comment>
<dbReference type="GO" id="GO:0035494">
    <property type="term" value="P:SNARE complex disassembly"/>
    <property type="evidence" value="ECO:0000318"/>
    <property type="project" value="GO_Central"/>
</dbReference>
<feature type="region of interest" description="Disordered" evidence="4">
    <location>
        <begin position="1"/>
        <end position="69"/>
    </location>
</feature>
<evidence type="ECO:0000256" key="2">
    <source>
        <dbReference type="ARBA" id="ARBA00022448"/>
    </source>
</evidence>
<sequence>MGTSASSFLDRRDARRRGYEPIPRHDEDEKDMSIAYEEQKNILEQMSIPRRDEERKKAEDDRSQQQQEEQEDIILFEEERQGPAALEARARVLRGRAFRQGTVFETWQDLKDSALCYLIALNWREAALAFAEQALYDIQLGDEPRAATALLRSAKCFIEIEHKPKYEVEYVEQALEEATTLFARTGDLQLAATSCLELAEFYMDQQDLQGALRTFRRAAGYCGYKHRNCGHKADVVGSLLRDEEALRRRGVLPLEDYKRRSAGYIRSSDPDWRSKVCDLFLSTTPPVHVAVSVTVD</sequence>
<keyword evidence="2" id="KW-0813">Transport</keyword>
<feature type="compositionally biased region" description="Basic and acidic residues" evidence="4">
    <location>
        <begin position="9"/>
        <end position="27"/>
    </location>
</feature>
<dbReference type="AlphaFoldDB" id="A0A3B6TN07"/>
<organism evidence="5">
    <name type="scientific">Triticum aestivum</name>
    <name type="common">Wheat</name>
    <dbReference type="NCBI Taxonomy" id="4565"/>
    <lineage>
        <taxon>Eukaryota</taxon>
        <taxon>Viridiplantae</taxon>
        <taxon>Streptophyta</taxon>
        <taxon>Embryophyta</taxon>
        <taxon>Tracheophyta</taxon>
        <taxon>Spermatophyta</taxon>
        <taxon>Magnoliopsida</taxon>
        <taxon>Liliopsida</taxon>
        <taxon>Poales</taxon>
        <taxon>Poaceae</taxon>
        <taxon>BOP clade</taxon>
        <taxon>Pooideae</taxon>
        <taxon>Triticodae</taxon>
        <taxon>Triticeae</taxon>
        <taxon>Triticinae</taxon>
        <taxon>Triticum</taxon>
    </lineage>
</organism>
<dbReference type="Gramene" id="TraesJUL7D03G04373740.1">
    <property type="protein sequence ID" value="TraesJUL7D03G04373740.1"/>
    <property type="gene ID" value="TraesJUL7D03G04373740"/>
</dbReference>
<dbReference type="Gramene" id="TraesPARA_EIv1.0_2543670.1">
    <property type="protein sequence ID" value="TraesPARA_EIv1.0_2543670.1.CDS"/>
    <property type="gene ID" value="TraesPARA_EIv1.0_2543670"/>
</dbReference>
<evidence type="ECO:0000256" key="1">
    <source>
        <dbReference type="ARBA" id="ARBA00010050"/>
    </source>
</evidence>
<dbReference type="Gramene" id="TraesCAD_scaffold_039839_01G000100.1">
    <property type="protein sequence ID" value="TraesCAD_scaffold_039839_01G000100.1"/>
    <property type="gene ID" value="TraesCAD_scaffold_039839_01G000100"/>
</dbReference>
<dbReference type="Gramene" id="TraesSYM7D03G04383010.1">
    <property type="protein sequence ID" value="TraesSYM7D03G04383010.1"/>
    <property type="gene ID" value="TraesSYM7D03G04383010"/>
</dbReference>
<reference evidence="5" key="1">
    <citation type="submission" date="2018-08" db="EMBL/GenBank/DDBJ databases">
        <authorList>
            <person name="Rossello M."/>
        </authorList>
    </citation>
    <scope>NUCLEOTIDE SEQUENCE [LARGE SCALE GENOMIC DNA]</scope>
    <source>
        <strain evidence="5">cv. Chinese Spring</strain>
    </source>
</reference>
<proteinExistence type="inferred from homology"/>
<evidence type="ECO:0000313" key="5">
    <source>
        <dbReference type="EnsemblPlants" id="TraesCS7D02G170100.1"/>
    </source>
</evidence>
<dbReference type="SUPFAM" id="SSF48452">
    <property type="entry name" value="TPR-like"/>
    <property type="match status" value="1"/>
</dbReference>
<dbReference type="InterPro" id="IPR000744">
    <property type="entry name" value="NSF_attach"/>
</dbReference>
<keyword evidence="3" id="KW-0653">Protein transport</keyword>
<dbReference type="Gramene" id="TraesNOR7D03G04378890.1">
    <property type="protein sequence ID" value="TraesNOR7D03G04378890.1"/>
    <property type="gene ID" value="TraesNOR7D03G04378890"/>
</dbReference>
<accession>A0A3B6TN07</accession>
<dbReference type="PANTHER" id="PTHR13768:SF36">
    <property type="entry name" value="OS01G0812500 PROTEIN"/>
    <property type="match status" value="1"/>
</dbReference>
<dbReference type="Gramene" id="TraesCS7D02G170100.1">
    <property type="protein sequence ID" value="TraesCS7D02G170100.1"/>
    <property type="gene ID" value="TraesCS7D02G170100"/>
</dbReference>
<dbReference type="GeneID" id="123169888"/>
<protein>
    <submittedName>
        <fullName evidence="5">Uncharacterized protein</fullName>
    </submittedName>
</protein>
<dbReference type="Gramene" id="TraesCLE_scaffold_088725_01G000100.1">
    <property type="protein sequence ID" value="TraesCLE_scaffold_088725_01G000100.1"/>
    <property type="gene ID" value="TraesCLE_scaffold_088725_01G000100"/>
</dbReference>
<dbReference type="OMA" id="EDFRMAG"/>
<dbReference type="RefSeq" id="XP_044443683.1">
    <property type="nucleotide sequence ID" value="XM_044587748.1"/>
</dbReference>
<dbReference type="Gramene" id="TraesLAC7D03G04277110.1">
    <property type="protein sequence ID" value="TraesLAC7D03G04277110.1"/>
    <property type="gene ID" value="TraesLAC7D03G04277110"/>
</dbReference>
<dbReference type="Gramene" id="TraesMAC7D03G04322470.1">
    <property type="protein sequence ID" value="TraesMAC7D03G04322470.1"/>
    <property type="gene ID" value="TraesMAC7D03G04322470"/>
</dbReference>
<dbReference type="Gene3D" id="1.25.40.10">
    <property type="entry name" value="Tetratricopeptide repeat domain"/>
    <property type="match status" value="1"/>
</dbReference>
<dbReference type="Gramene" id="TraesSTA7D03G04323730.1">
    <property type="protein sequence ID" value="TraesSTA7D03G04323730.1"/>
    <property type="gene ID" value="TraesSTA7D03G04323730"/>
</dbReference>
<dbReference type="GO" id="GO:0006886">
    <property type="term" value="P:intracellular protein transport"/>
    <property type="evidence" value="ECO:0000318"/>
    <property type="project" value="GO_Central"/>
</dbReference>
<name>A0A3B6TN07_WHEAT</name>
<evidence type="ECO:0000256" key="3">
    <source>
        <dbReference type="ARBA" id="ARBA00022927"/>
    </source>
</evidence>
<reference evidence="5" key="2">
    <citation type="submission" date="2018-10" db="UniProtKB">
        <authorList>
            <consortium name="EnsemblPlants"/>
        </authorList>
    </citation>
    <scope>IDENTIFICATION</scope>
</reference>
<dbReference type="InterPro" id="IPR011990">
    <property type="entry name" value="TPR-like_helical_dom_sf"/>
</dbReference>
<dbReference type="Gramene" id="TraesLDM7D03G04336300.1">
    <property type="protein sequence ID" value="TraesLDM7D03G04336300.1"/>
    <property type="gene ID" value="TraesLDM7D03G04336300"/>
</dbReference>